<name>A0A7I8KBL2_SPIIN</name>
<dbReference type="PROSITE" id="PS50891">
    <property type="entry name" value="LOB"/>
    <property type="match status" value="1"/>
</dbReference>
<dbReference type="Pfam" id="PF03195">
    <property type="entry name" value="LOB"/>
    <property type="match status" value="1"/>
</dbReference>
<dbReference type="AlphaFoldDB" id="A0A7I8KBL2"/>
<comment type="similarity">
    <text evidence="1">Belongs to the LOB domain-containing protein family.</text>
</comment>
<dbReference type="EMBL" id="LR746267">
    <property type="protein sequence ID" value="CAA7394872.1"/>
    <property type="molecule type" value="Genomic_DNA"/>
</dbReference>
<dbReference type="PANTHER" id="PTHR31529">
    <property type="entry name" value="LOB DOMAIN CONTAINING PROTEIN"/>
    <property type="match status" value="1"/>
</dbReference>
<organism evidence="4 5">
    <name type="scientific">Spirodela intermedia</name>
    <name type="common">Intermediate duckweed</name>
    <dbReference type="NCBI Taxonomy" id="51605"/>
    <lineage>
        <taxon>Eukaryota</taxon>
        <taxon>Viridiplantae</taxon>
        <taxon>Streptophyta</taxon>
        <taxon>Embryophyta</taxon>
        <taxon>Tracheophyta</taxon>
        <taxon>Spermatophyta</taxon>
        <taxon>Magnoliopsida</taxon>
        <taxon>Liliopsida</taxon>
        <taxon>Araceae</taxon>
        <taxon>Lemnoideae</taxon>
        <taxon>Spirodela</taxon>
    </lineage>
</organism>
<protein>
    <recommendedName>
        <fullName evidence="3">LOB domain-containing protein</fullName>
    </recommendedName>
</protein>
<dbReference type="PANTHER" id="PTHR31529:SF26">
    <property type="entry name" value="LOB DOMAIN-CONTAINING PROTEIN CRL1"/>
    <property type="match status" value="1"/>
</dbReference>
<dbReference type="GO" id="GO:0005634">
    <property type="term" value="C:nucleus"/>
    <property type="evidence" value="ECO:0007669"/>
    <property type="project" value="TreeGrafter"/>
</dbReference>
<evidence type="ECO:0000313" key="5">
    <source>
        <dbReference type="Proteomes" id="UP000663760"/>
    </source>
</evidence>
<sequence>MGDEETAVRRPRRSPRGGRSAQPAVEAPPPCGACKSLRRKCVKGCVFAPHFGSEQGAARFAAVHKVFGASNVSKQLMAVPTARRGEAVATVCYEAQARLSDPVYGCVSTILALQQQVAALHAELSMVQMQLLNTRLVAESAARGSHVLHALQPAYSNNSSASNKLADFSSLHFGGPAAAPRPSGPILRCQPCHADDGDEGDSQDPSAFIDEVFSRKQ</sequence>
<evidence type="ECO:0000259" key="3">
    <source>
        <dbReference type="PROSITE" id="PS50891"/>
    </source>
</evidence>
<evidence type="ECO:0000313" key="4">
    <source>
        <dbReference type="EMBL" id="CAA7394872.1"/>
    </source>
</evidence>
<evidence type="ECO:0000256" key="2">
    <source>
        <dbReference type="SAM" id="MobiDB-lite"/>
    </source>
</evidence>
<accession>A0A7I8KBL2</accession>
<dbReference type="Proteomes" id="UP000663760">
    <property type="component" value="Chromosome 4"/>
</dbReference>
<dbReference type="GO" id="GO:0009755">
    <property type="term" value="P:hormone-mediated signaling pathway"/>
    <property type="evidence" value="ECO:0007669"/>
    <property type="project" value="TreeGrafter"/>
</dbReference>
<feature type="domain" description="LOB" evidence="3">
    <location>
        <begin position="29"/>
        <end position="131"/>
    </location>
</feature>
<feature type="region of interest" description="Disordered" evidence="2">
    <location>
        <begin position="1"/>
        <end position="27"/>
    </location>
</feature>
<gene>
    <name evidence="4" type="ORF">SI8410_04005533</name>
</gene>
<keyword evidence="5" id="KW-1185">Reference proteome</keyword>
<dbReference type="OrthoDB" id="1903788at2759"/>
<feature type="region of interest" description="Disordered" evidence="2">
    <location>
        <begin position="176"/>
        <end position="217"/>
    </location>
</feature>
<dbReference type="GO" id="GO:0045893">
    <property type="term" value="P:positive regulation of DNA-templated transcription"/>
    <property type="evidence" value="ECO:0007669"/>
    <property type="project" value="TreeGrafter"/>
</dbReference>
<feature type="compositionally biased region" description="Low complexity" evidence="2">
    <location>
        <begin position="176"/>
        <end position="185"/>
    </location>
</feature>
<reference evidence="4" key="1">
    <citation type="submission" date="2020-02" db="EMBL/GenBank/DDBJ databases">
        <authorList>
            <person name="Scholz U."/>
            <person name="Mascher M."/>
            <person name="Fiebig A."/>
        </authorList>
    </citation>
    <scope>NUCLEOTIDE SEQUENCE</scope>
</reference>
<evidence type="ECO:0000256" key="1">
    <source>
        <dbReference type="ARBA" id="ARBA00005474"/>
    </source>
</evidence>
<proteinExistence type="inferred from homology"/>
<dbReference type="InterPro" id="IPR004883">
    <property type="entry name" value="LOB"/>
</dbReference>